<evidence type="ECO:0000259" key="2">
    <source>
        <dbReference type="Pfam" id="PF00583"/>
    </source>
</evidence>
<dbReference type="Gene3D" id="3.40.630.30">
    <property type="match status" value="1"/>
</dbReference>
<gene>
    <name evidence="3" type="ORF">PV04_05830</name>
</gene>
<proteinExistence type="predicted"/>
<evidence type="ECO:0000313" key="3">
    <source>
        <dbReference type="EMBL" id="KIW66499.1"/>
    </source>
</evidence>
<feature type="compositionally biased region" description="Polar residues" evidence="1">
    <location>
        <begin position="80"/>
        <end position="90"/>
    </location>
</feature>
<dbReference type="SUPFAM" id="SSF55729">
    <property type="entry name" value="Acyl-CoA N-acyltransferases (Nat)"/>
    <property type="match status" value="1"/>
</dbReference>
<dbReference type="GO" id="GO:0016747">
    <property type="term" value="F:acyltransferase activity, transferring groups other than amino-acyl groups"/>
    <property type="evidence" value="ECO:0007669"/>
    <property type="project" value="InterPro"/>
</dbReference>
<dbReference type="STRING" id="5601.A0A0D2G385"/>
<feature type="domain" description="N-acetyltransferase" evidence="2">
    <location>
        <begin position="231"/>
        <end position="272"/>
    </location>
</feature>
<accession>A0A0D2G385</accession>
<dbReference type="EMBL" id="KN846959">
    <property type="protein sequence ID" value="KIW66499.1"/>
    <property type="molecule type" value="Genomic_DNA"/>
</dbReference>
<feature type="region of interest" description="Disordered" evidence="1">
    <location>
        <begin position="59"/>
        <end position="120"/>
    </location>
</feature>
<dbReference type="InterPro" id="IPR000182">
    <property type="entry name" value="GNAT_dom"/>
</dbReference>
<dbReference type="CDD" id="cd04301">
    <property type="entry name" value="NAT_SF"/>
    <property type="match status" value="1"/>
</dbReference>
<sequence>MNSNKRRLEDDWFVSSPASKLPRTTIEPEMNEVLPQLASPYSHQIFAGQFQFKVRIHSRRNAKSNDPKPATPPAEESPLDQATATEIAESTDNHDNESDDEYPIAADDPKFQPTPDNSTIEPLEVGYLRDELAEHDEFADMPWLEAIDVVATCVHPVIDKDKHGNRVGFCGAKLIRRKKFRRVFHQQMCKPFDESTLMAFDLFDQYGRLKDTYKLHKYLKGSGVWQQQLDEGDILLIEDVSVETHYRRRGLGTAMLKTLFEAAKRKTEGSNFVAILWPQSSKDNHFQDLLKTIVSTSGGLFRADVLDQCDAMATPWARSLGFRRIGLSMWFGLLCTEGHITAVLPIEHDRDPQDLKPVKNILPDSIKCARSDKQFLAAVQRHYRQVETNDLRWLATDHEWNTLLHLASLQFFRKSLAWIMEQSCSTRLLKMRNSSRFKPLEALLEMLEIMRSRKLVGNLVFFNSDEFEGHTLNQARCVALLNHIEIDSEGELEQFRYGCTCDECHYGYISPRMRGILSMAALMEHGRLEEDLLEMSGKEFLEENEWGLLNLPDYSMKYVEHYGAIRKGLVKACRHVAVCLLNGFEPTERMIKVFMGLSEDKQPDLVEKFFRKKANIAGVVGMIMQKASWDDEIHGDGWIRELIDDEEEEDEPTCRNDHEFVLVARKCGYPAAAERLGVMSKGVWLPLA</sequence>
<evidence type="ECO:0000313" key="4">
    <source>
        <dbReference type="Proteomes" id="UP000054266"/>
    </source>
</evidence>
<organism evidence="3 4">
    <name type="scientific">Phialophora macrospora</name>
    <dbReference type="NCBI Taxonomy" id="1851006"/>
    <lineage>
        <taxon>Eukaryota</taxon>
        <taxon>Fungi</taxon>
        <taxon>Dikarya</taxon>
        <taxon>Ascomycota</taxon>
        <taxon>Pezizomycotina</taxon>
        <taxon>Eurotiomycetes</taxon>
        <taxon>Chaetothyriomycetidae</taxon>
        <taxon>Chaetothyriales</taxon>
        <taxon>Herpotrichiellaceae</taxon>
        <taxon>Phialophora</taxon>
    </lineage>
</organism>
<keyword evidence="4" id="KW-1185">Reference proteome</keyword>
<dbReference type="AlphaFoldDB" id="A0A0D2G385"/>
<name>A0A0D2G385_9EURO</name>
<dbReference type="InterPro" id="IPR016181">
    <property type="entry name" value="Acyl_CoA_acyltransferase"/>
</dbReference>
<dbReference type="Pfam" id="PF00583">
    <property type="entry name" value="Acetyltransf_1"/>
    <property type="match status" value="1"/>
</dbReference>
<evidence type="ECO:0000256" key="1">
    <source>
        <dbReference type="SAM" id="MobiDB-lite"/>
    </source>
</evidence>
<dbReference type="Proteomes" id="UP000054266">
    <property type="component" value="Unassembled WGS sequence"/>
</dbReference>
<protein>
    <recommendedName>
        <fullName evidence="2">N-acetyltransferase domain-containing protein</fullName>
    </recommendedName>
</protein>
<reference evidence="3 4" key="1">
    <citation type="submission" date="2015-01" db="EMBL/GenBank/DDBJ databases">
        <title>The Genome Sequence of Capronia semiimmersa CBS27337.</title>
        <authorList>
            <consortium name="The Broad Institute Genomics Platform"/>
            <person name="Cuomo C."/>
            <person name="de Hoog S."/>
            <person name="Gorbushina A."/>
            <person name="Stielow B."/>
            <person name="Teixiera M."/>
            <person name="Abouelleil A."/>
            <person name="Chapman S.B."/>
            <person name="Priest M."/>
            <person name="Young S.K."/>
            <person name="Wortman J."/>
            <person name="Nusbaum C."/>
            <person name="Birren B."/>
        </authorList>
    </citation>
    <scope>NUCLEOTIDE SEQUENCE [LARGE SCALE GENOMIC DNA]</scope>
    <source>
        <strain evidence="3 4">CBS 27337</strain>
    </source>
</reference>